<accession>A0AAD7N750</accession>
<dbReference type="EMBL" id="JARJLG010000091">
    <property type="protein sequence ID" value="KAJ7748214.1"/>
    <property type="molecule type" value="Genomic_DNA"/>
</dbReference>
<protein>
    <submittedName>
        <fullName evidence="1">Uncharacterized protein</fullName>
    </submittedName>
</protein>
<dbReference type="Proteomes" id="UP001215280">
    <property type="component" value="Unassembled WGS sequence"/>
</dbReference>
<evidence type="ECO:0000313" key="2">
    <source>
        <dbReference type="Proteomes" id="UP001215280"/>
    </source>
</evidence>
<gene>
    <name evidence="1" type="ORF">DFH07DRAFT_962294</name>
</gene>
<comment type="caution">
    <text evidence="1">The sequence shown here is derived from an EMBL/GenBank/DDBJ whole genome shotgun (WGS) entry which is preliminary data.</text>
</comment>
<name>A0AAD7N750_9AGAR</name>
<dbReference type="AlphaFoldDB" id="A0AAD7N750"/>
<organism evidence="1 2">
    <name type="scientific">Mycena maculata</name>
    <dbReference type="NCBI Taxonomy" id="230809"/>
    <lineage>
        <taxon>Eukaryota</taxon>
        <taxon>Fungi</taxon>
        <taxon>Dikarya</taxon>
        <taxon>Basidiomycota</taxon>
        <taxon>Agaricomycotina</taxon>
        <taxon>Agaricomycetes</taxon>
        <taxon>Agaricomycetidae</taxon>
        <taxon>Agaricales</taxon>
        <taxon>Marasmiineae</taxon>
        <taxon>Mycenaceae</taxon>
        <taxon>Mycena</taxon>
    </lineage>
</organism>
<proteinExistence type="predicted"/>
<sequence>MSNTSPRGWILLLCRGPRDGEQASSSAGRQGCGAAVHTAALQEDGAWVGDDDGRCSHLFTPSDVDARELDWGSIQPPGESDCGCVWNAVCCGGCGSVVGTVAGNLPCPVHDFRYSYKFLADRVYVVPTTGHSTDSVLVRTTHAPSRLTSVRDFNTMGDQVRPVIEPFIFASHSRNDTTVYPTGEFEQPPRYFQNADQVRAALIAILETYMGELDAEAEIVLPTEQIVSLDPAAKRQEEIDEKAEAQIQADCLAQMAERIWRERQLYENGTPPQVRNPGVADVDVTSEGRTRITVNSMVLQMAEAGRAMAFSQVRLRGPAMELE</sequence>
<evidence type="ECO:0000313" key="1">
    <source>
        <dbReference type="EMBL" id="KAJ7748214.1"/>
    </source>
</evidence>
<reference evidence="1" key="1">
    <citation type="submission" date="2023-03" db="EMBL/GenBank/DDBJ databases">
        <title>Massive genome expansion in bonnet fungi (Mycena s.s.) driven by repeated elements and novel gene families across ecological guilds.</title>
        <authorList>
            <consortium name="Lawrence Berkeley National Laboratory"/>
            <person name="Harder C.B."/>
            <person name="Miyauchi S."/>
            <person name="Viragh M."/>
            <person name="Kuo A."/>
            <person name="Thoen E."/>
            <person name="Andreopoulos B."/>
            <person name="Lu D."/>
            <person name="Skrede I."/>
            <person name="Drula E."/>
            <person name="Henrissat B."/>
            <person name="Morin E."/>
            <person name="Kohler A."/>
            <person name="Barry K."/>
            <person name="LaButti K."/>
            <person name="Morin E."/>
            <person name="Salamov A."/>
            <person name="Lipzen A."/>
            <person name="Mereny Z."/>
            <person name="Hegedus B."/>
            <person name="Baldrian P."/>
            <person name="Stursova M."/>
            <person name="Weitz H."/>
            <person name="Taylor A."/>
            <person name="Grigoriev I.V."/>
            <person name="Nagy L.G."/>
            <person name="Martin F."/>
            <person name="Kauserud H."/>
        </authorList>
    </citation>
    <scope>NUCLEOTIDE SEQUENCE</scope>
    <source>
        <strain evidence="1">CBHHK188m</strain>
    </source>
</reference>
<keyword evidence="2" id="KW-1185">Reference proteome</keyword>